<evidence type="ECO:0000313" key="1">
    <source>
        <dbReference type="EMBL" id="CEL58047.1"/>
    </source>
</evidence>
<organism evidence="1 2">
    <name type="scientific">Thanatephorus cucumeris (strain AG1-IB / isolate 7/3/14)</name>
    <name type="common">Lettuce bottom rot fungus</name>
    <name type="synonym">Rhizoctonia solani</name>
    <dbReference type="NCBI Taxonomy" id="1108050"/>
    <lineage>
        <taxon>Eukaryota</taxon>
        <taxon>Fungi</taxon>
        <taxon>Dikarya</taxon>
        <taxon>Basidiomycota</taxon>
        <taxon>Agaricomycotina</taxon>
        <taxon>Agaricomycetes</taxon>
        <taxon>Cantharellales</taxon>
        <taxon>Ceratobasidiaceae</taxon>
        <taxon>Rhizoctonia</taxon>
        <taxon>Rhizoctonia solani AG-1</taxon>
    </lineage>
</organism>
<dbReference type="Proteomes" id="UP000059188">
    <property type="component" value="Unassembled WGS sequence"/>
</dbReference>
<evidence type="ECO:0000313" key="2">
    <source>
        <dbReference type="Proteomes" id="UP000059188"/>
    </source>
</evidence>
<protein>
    <submittedName>
        <fullName evidence="1">Uncharacterized protein</fullName>
    </submittedName>
</protein>
<name>A0A0B7FPF6_THACB</name>
<proteinExistence type="predicted"/>
<gene>
    <name evidence="1" type="ORF">RSOLAG1IB_02792</name>
</gene>
<dbReference type="EMBL" id="LN679102">
    <property type="protein sequence ID" value="CEL58047.1"/>
    <property type="molecule type" value="Genomic_DNA"/>
</dbReference>
<accession>A0A0B7FPF6</accession>
<sequence length="68" mass="7524">MNQLLSVKRESTRIWTAPCDVEAQAPVLSTAPSISEKELDLRTCGLLSAVYHIEVNRGSTRGLDHMVK</sequence>
<keyword evidence="2" id="KW-1185">Reference proteome</keyword>
<dbReference type="AlphaFoldDB" id="A0A0B7FPF6"/>
<reference evidence="1 2" key="1">
    <citation type="submission" date="2014-11" db="EMBL/GenBank/DDBJ databases">
        <authorList>
            <person name="Wibberg Daniel"/>
        </authorList>
    </citation>
    <scope>NUCLEOTIDE SEQUENCE [LARGE SCALE GENOMIC DNA]</scope>
    <source>
        <strain evidence="1">Rhizoctonia solani AG1-IB 7/3/14</strain>
    </source>
</reference>